<dbReference type="GeneID" id="68854386"/>
<dbReference type="AlphaFoldDB" id="A0A897MXW0"/>
<dbReference type="GO" id="GO:0016787">
    <property type="term" value="F:hydrolase activity"/>
    <property type="evidence" value="ECO:0007669"/>
    <property type="project" value="UniProtKB-ARBA"/>
</dbReference>
<evidence type="ECO:0000313" key="2">
    <source>
        <dbReference type="EMBL" id="QSG05101.1"/>
    </source>
</evidence>
<accession>A0A897MXW0</accession>
<dbReference type="Pfam" id="PF01663">
    <property type="entry name" value="Phosphodiest"/>
    <property type="match status" value="1"/>
</dbReference>
<dbReference type="SUPFAM" id="SSF53649">
    <property type="entry name" value="Alkaline phosphatase-like"/>
    <property type="match status" value="1"/>
</dbReference>
<name>A0A897MXW0_9EURY</name>
<feature type="region of interest" description="Disordered" evidence="1">
    <location>
        <begin position="266"/>
        <end position="288"/>
    </location>
</feature>
<dbReference type="PANTHER" id="PTHR10151">
    <property type="entry name" value="ECTONUCLEOTIDE PYROPHOSPHATASE/PHOSPHODIESTERASE"/>
    <property type="match status" value="1"/>
</dbReference>
<dbReference type="PANTHER" id="PTHR10151:SF120">
    <property type="entry name" value="BIS(5'-ADENOSYL)-TRIPHOSPHATASE"/>
    <property type="match status" value="1"/>
</dbReference>
<protein>
    <submittedName>
        <fullName evidence="2">Phosphodiesterase of AP superfamily</fullName>
    </submittedName>
</protein>
<organism evidence="2 3">
    <name type="scientific">Halapricum desulfuricans</name>
    <dbReference type="NCBI Taxonomy" id="2841257"/>
    <lineage>
        <taxon>Archaea</taxon>
        <taxon>Methanobacteriati</taxon>
        <taxon>Methanobacteriota</taxon>
        <taxon>Stenosarchaea group</taxon>
        <taxon>Halobacteria</taxon>
        <taxon>Halobacteriales</taxon>
        <taxon>Haloarculaceae</taxon>
        <taxon>Halapricum</taxon>
    </lineage>
</organism>
<evidence type="ECO:0000256" key="1">
    <source>
        <dbReference type="SAM" id="MobiDB-lite"/>
    </source>
</evidence>
<dbReference type="Gene3D" id="3.40.720.10">
    <property type="entry name" value="Alkaline Phosphatase, subunit A"/>
    <property type="match status" value="1"/>
</dbReference>
<dbReference type="RefSeq" id="WP_229114759.1">
    <property type="nucleotide sequence ID" value="NZ_CP064787.1"/>
</dbReference>
<reference evidence="2" key="1">
    <citation type="submission" date="2020-11" db="EMBL/GenBank/DDBJ databases">
        <title>Carbohydrate-dependent, anaerobic sulfur respiration: A novel catabolism in halophilic archaea.</title>
        <authorList>
            <person name="Sorokin D.Y."/>
            <person name="Messina E."/>
            <person name="Smedile F."/>
            <person name="La Cono V."/>
            <person name="Hallsworth J.E."/>
            <person name="Yakimov M.M."/>
        </authorList>
    </citation>
    <scope>NUCLEOTIDE SEQUENCE</scope>
    <source>
        <strain evidence="2">HSR12-1</strain>
    </source>
</reference>
<proteinExistence type="predicted"/>
<dbReference type="InterPro" id="IPR017850">
    <property type="entry name" value="Alkaline_phosphatase_core_sf"/>
</dbReference>
<dbReference type="Proteomes" id="UP000663525">
    <property type="component" value="Chromosome"/>
</dbReference>
<evidence type="ECO:0000313" key="3">
    <source>
        <dbReference type="Proteomes" id="UP000663525"/>
    </source>
</evidence>
<sequence>MTDNTVLCIGLDAACFEQITPLVEQGDMPNLERLLDQGVSGPLVTTTPPWTPSAWPSITTGTTPWTHGIYDFYDHTGEQPQLVSARDLHVPYLWDYLDAAGETPIVVNVPVTHPIYRMSGSVVPGYLAPEGSDVLIDGEPSPQSTLAEDYRIYARKTDTREETIAENERLVESRVTVAETLADRHDWSFMMVQFQRTDAIFHTMGHDSDAVRRVYRAVDRAIGRLLALVDDDATVIVVSDHGIHEYERTFRCNTWLRDRGQLQTAAESERHSWGETTKPTADGTDGAPSTVDRLLGASLTALRRVGLTPQRADKALSVVGLAEPIRRLLPDELILNAADHVDWSASEAYCRSVSSLGIRCNVDGRDPDGVIPAEQFEEVREELISALRAVRAPDGEPVFETVYDRHDRHGSDVPNERSAPDIVFRPNRMAWKVTDVVREPVFEETDEFSHTYEGLFVATGPSIDPADDVELDATAVAPLVLQSFGYRPAPVMDGTVPPKIRNATALTQVPEPGEHSYLSGAVGDDAGTVTDRLEQLGYLE</sequence>
<dbReference type="EMBL" id="CP064787">
    <property type="protein sequence ID" value="QSG05101.1"/>
    <property type="molecule type" value="Genomic_DNA"/>
</dbReference>
<gene>
    <name evidence="2" type="ORF">HSR121_0747</name>
</gene>
<dbReference type="InterPro" id="IPR002591">
    <property type="entry name" value="Phosphodiest/P_Trfase"/>
</dbReference>